<comment type="similarity">
    <text evidence="2 8">Belongs to the ammonia transporter channel (TC 1.A.11.2) family.</text>
</comment>
<dbReference type="STRING" id="796925.A0A137P546"/>
<dbReference type="Pfam" id="PF00909">
    <property type="entry name" value="Ammonium_transp"/>
    <property type="match status" value="1"/>
</dbReference>
<keyword evidence="6 8" id="KW-0472">Membrane</keyword>
<evidence type="ECO:0000313" key="10">
    <source>
        <dbReference type="EMBL" id="KXN70069.1"/>
    </source>
</evidence>
<evidence type="ECO:0000256" key="2">
    <source>
        <dbReference type="ARBA" id="ARBA00005887"/>
    </source>
</evidence>
<evidence type="ECO:0000259" key="9">
    <source>
        <dbReference type="Pfam" id="PF00909"/>
    </source>
</evidence>
<dbReference type="NCBIfam" id="TIGR00836">
    <property type="entry name" value="amt"/>
    <property type="match status" value="1"/>
</dbReference>
<sequence>MAGQFDHGDAAWILTSTALVFLMIPGLGYFYSGMAQTKNALSLITICCVSIAIVAIEWFLVGYSFTFSTHGGAFIGTFHNAALVGLNGDPSVATPAISDYLHMLYQFTFAAITPALAVGAAAERGRLLPSMIFVLIWSLVVYNFVAYWTWNPNGWGTQLGVLDYAGGTPVHITSGFAALIYSIKLGVRSGHGVSEFKPHNMSNVMLGTSLLWFGWFGFNGGSALAANTRAAYSVISTNLAASAGGLTWMLMDYMLVDRKYSALGFCSGAVAGLVAITPAAGYVEAWASIILGIVGAIVCNFAVRFKQWMHYDDALDVFAVHGVGGIVGSLLTGIFASAKVAGLDPDIKIAGGWVDGNWMQILYQLADICAAAVWSALITYIILTVMDLIPGLEIRVDDHKENLGLDLAELGMEAYPPVLHVGTGSNSSQNDEKIIV</sequence>
<organism evidence="10 11">
    <name type="scientific">Conidiobolus coronatus (strain ATCC 28846 / CBS 209.66 / NRRL 28638)</name>
    <name type="common">Delacroixia coronata</name>
    <dbReference type="NCBI Taxonomy" id="796925"/>
    <lineage>
        <taxon>Eukaryota</taxon>
        <taxon>Fungi</taxon>
        <taxon>Fungi incertae sedis</taxon>
        <taxon>Zoopagomycota</taxon>
        <taxon>Entomophthoromycotina</taxon>
        <taxon>Entomophthoromycetes</taxon>
        <taxon>Entomophthorales</taxon>
        <taxon>Ancylistaceae</taxon>
        <taxon>Conidiobolus</taxon>
    </lineage>
</organism>
<feature type="domain" description="Ammonium transporter AmtB-like" evidence="9">
    <location>
        <begin position="11"/>
        <end position="415"/>
    </location>
</feature>
<reference evidence="10 11" key="1">
    <citation type="journal article" date="2015" name="Genome Biol. Evol.">
        <title>Phylogenomic analyses indicate that early fungi evolved digesting cell walls of algal ancestors of land plants.</title>
        <authorList>
            <person name="Chang Y."/>
            <person name="Wang S."/>
            <person name="Sekimoto S."/>
            <person name="Aerts A.L."/>
            <person name="Choi C."/>
            <person name="Clum A."/>
            <person name="LaButti K.M."/>
            <person name="Lindquist E.A."/>
            <person name="Yee Ngan C."/>
            <person name="Ohm R.A."/>
            <person name="Salamov A.A."/>
            <person name="Grigoriev I.V."/>
            <person name="Spatafora J.W."/>
            <person name="Berbee M.L."/>
        </authorList>
    </citation>
    <scope>NUCLEOTIDE SEQUENCE [LARGE SCALE GENOMIC DNA]</scope>
    <source>
        <strain evidence="10 11">NRRL 28638</strain>
    </source>
</reference>
<dbReference type="GO" id="GO:0005886">
    <property type="term" value="C:plasma membrane"/>
    <property type="evidence" value="ECO:0007669"/>
    <property type="project" value="UniProtKB-SubCell"/>
</dbReference>
<proteinExistence type="inferred from homology"/>
<feature type="transmembrane region" description="Helical" evidence="8">
    <location>
        <begin position="170"/>
        <end position="187"/>
    </location>
</feature>
<evidence type="ECO:0000313" key="11">
    <source>
        <dbReference type="Proteomes" id="UP000070444"/>
    </source>
</evidence>
<dbReference type="Gene3D" id="1.10.3430.10">
    <property type="entry name" value="Ammonium transporter AmtB like domains"/>
    <property type="match status" value="1"/>
</dbReference>
<dbReference type="GO" id="GO:0008519">
    <property type="term" value="F:ammonium channel activity"/>
    <property type="evidence" value="ECO:0007669"/>
    <property type="project" value="InterPro"/>
</dbReference>
<feature type="transmembrane region" description="Helical" evidence="8">
    <location>
        <begin position="262"/>
        <end position="280"/>
    </location>
</feature>
<keyword evidence="7 8" id="KW-0924">Ammonia transport</keyword>
<dbReference type="FunFam" id="1.10.3430.10:FF:000011">
    <property type="entry name" value="Ammonium transporter"/>
    <property type="match status" value="1"/>
</dbReference>
<evidence type="ECO:0000256" key="6">
    <source>
        <dbReference type="ARBA" id="ARBA00023136"/>
    </source>
</evidence>
<evidence type="ECO:0000256" key="4">
    <source>
        <dbReference type="ARBA" id="ARBA00022692"/>
    </source>
</evidence>
<keyword evidence="11" id="KW-1185">Reference proteome</keyword>
<feature type="transmembrane region" description="Helical" evidence="8">
    <location>
        <begin position="103"/>
        <end position="122"/>
    </location>
</feature>
<dbReference type="AlphaFoldDB" id="A0A137P546"/>
<feature type="transmembrane region" description="Helical" evidence="8">
    <location>
        <begin position="199"/>
        <end position="218"/>
    </location>
</feature>
<evidence type="ECO:0000256" key="3">
    <source>
        <dbReference type="ARBA" id="ARBA00022448"/>
    </source>
</evidence>
<feature type="transmembrane region" description="Helical" evidence="8">
    <location>
        <begin position="361"/>
        <end position="385"/>
    </location>
</feature>
<protein>
    <recommendedName>
        <fullName evidence="8">Ammonium transporter</fullName>
    </recommendedName>
</protein>
<dbReference type="PANTHER" id="PTHR43029">
    <property type="entry name" value="AMMONIUM TRANSPORTER MEP2"/>
    <property type="match status" value="1"/>
</dbReference>
<comment type="subcellular location">
    <subcellularLocation>
        <location evidence="8">Cell membrane</location>
        <topology evidence="8">Multi-pass membrane protein</topology>
    </subcellularLocation>
    <subcellularLocation>
        <location evidence="1">Membrane</location>
        <topology evidence="1">Multi-pass membrane protein</topology>
    </subcellularLocation>
</comment>
<feature type="transmembrane region" description="Helical" evidence="8">
    <location>
        <begin position="286"/>
        <end position="305"/>
    </location>
</feature>
<accession>A0A137P546</accession>
<evidence type="ECO:0000256" key="5">
    <source>
        <dbReference type="ARBA" id="ARBA00022989"/>
    </source>
</evidence>
<evidence type="ECO:0000256" key="1">
    <source>
        <dbReference type="ARBA" id="ARBA00004141"/>
    </source>
</evidence>
<name>A0A137P546_CONC2</name>
<dbReference type="PANTHER" id="PTHR43029:SF10">
    <property type="entry name" value="AMMONIUM TRANSPORTER MEP2"/>
    <property type="match status" value="1"/>
</dbReference>
<keyword evidence="3 8" id="KW-0813">Transport</keyword>
<dbReference type="InterPro" id="IPR001905">
    <property type="entry name" value="Ammonium_transpt"/>
</dbReference>
<feature type="transmembrane region" description="Helical" evidence="8">
    <location>
        <begin position="230"/>
        <end position="250"/>
    </location>
</feature>
<feature type="transmembrane region" description="Helical" evidence="8">
    <location>
        <begin position="12"/>
        <end position="31"/>
    </location>
</feature>
<feature type="transmembrane region" description="Helical" evidence="8">
    <location>
        <begin position="317"/>
        <end position="341"/>
    </location>
</feature>
<gene>
    <name evidence="10" type="ORF">CONCODRAFT_7400</name>
</gene>
<feature type="transmembrane region" description="Helical" evidence="8">
    <location>
        <begin position="131"/>
        <end position="150"/>
    </location>
</feature>
<evidence type="ECO:0000256" key="8">
    <source>
        <dbReference type="RuleBase" id="RU362002"/>
    </source>
</evidence>
<keyword evidence="4 8" id="KW-0812">Transmembrane</keyword>
<dbReference type="InterPro" id="IPR024041">
    <property type="entry name" value="NH4_transpt_AmtB-like_dom"/>
</dbReference>
<dbReference type="InterPro" id="IPR029020">
    <property type="entry name" value="Ammonium/urea_transptr"/>
</dbReference>
<feature type="transmembrane region" description="Helical" evidence="8">
    <location>
        <begin position="43"/>
        <end position="61"/>
    </location>
</feature>
<dbReference type="SUPFAM" id="SSF111352">
    <property type="entry name" value="Ammonium transporter"/>
    <property type="match status" value="1"/>
</dbReference>
<keyword evidence="5 8" id="KW-1133">Transmembrane helix</keyword>
<dbReference type="OMA" id="MNFRAWI"/>
<dbReference type="Proteomes" id="UP000070444">
    <property type="component" value="Unassembled WGS sequence"/>
</dbReference>
<dbReference type="EMBL" id="KQ964513">
    <property type="protein sequence ID" value="KXN70069.1"/>
    <property type="molecule type" value="Genomic_DNA"/>
</dbReference>
<dbReference type="OrthoDB" id="534912at2759"/>
<evidence type="ECO:0000256" key="7">
    <source>
        <dbReference type="ARBA" id="ARBA00023177"/>
    </source>
</evidence>